<reference evidence="3 4" key="1">
    <citation type="submission" date="2019-10" db="EMBL/GenBank/DDBJ databases">
        <authorList>
            <person name="Palmer J.M."/>
        </authorList>
    </citation>
    <scope>NUCLEOTIDE SEQUENCE [LARGE SCALE GENOMIC DNA]</scope>
    <source>
        <strain evidence="3 4">TWF730</strain>
    </source>
</reference>
<protein>
    <submittedName>
        <fullName evidence="3">Uncharacterized protein</fullName>
    </submittedName>
</protein>
<name>A0AAV9UMH7_9PEZI</name>
<evidence type="ECO:0000256" key="1">
    <source>
        <dbReference type="SAM" id="MobiDB-lite"/>
    </source>
</evidence>
<evidence type="ECO:0000256" key="2">
    <source>
        <dbReference type="SAM" id="Phobius"/>
    </source>
</evidence>
<organism evidence="3 4">
    <name type="scientific">Orbilia blumenaviensis</name>
    <dbReference type="NCBI Taxonomy" id="1796055"/>
    <lineage>
        <taxon>Eukaryota</taxon>
        <taxon>Fungi</taxon>
        <taxon>Dikarya</taxon>
        <taxon>Ascomycota</taxon>
        <taxon>Pezizomycotina</taxon>
        <taxon>Orbiliomycetes</taxon>
        <taxon>Orbiliales</taxon>
        <taxon>Orbiliaceae</taxon>
        <taxon>Orbilia</taxon>
    </lineage>
</organism>
<proteinExistence type="predicted"/>
<keyword evidence="2" id="KW-0812">Transmembrane</keyword>
<keyword evidence="4" id="KW-1185">Reference proteome</keyword>
<evidence type="ECO:0000313" key="4">
    <source>
        <dbReference type="Proteomes" id="UP001373714"/>
    </source>
</evidence>
<dbReference type="AlphaFoldDB" id="A0AAV9UMH7"/>
<keyword evidence="2" id="KW-1133">Transmembrane helix</keyword>
<keyword evidence="2" id="KW-0472">Membrane</keyword>
<feature type="region of interest" description="Disordered" evidence="1">
    <location>
        <begin position="1"/>
        <end position="32"/>
    </location>
</feature>
<feature type="compositionally biased region" description="Low complexity" evidence="1">
    <location>
        <begin position="12"/>
        <end position="29"/>
    </location>
</feature>
<feature type="region of interest" description="Disordered" evidence="1">
    <location>
        <begin position="94"/>
        <end position="118"/>
    </location>
</feature>
<dbReference type="EMBL" id="JAVHNS010000010">
    <property type="protein sequence ID" value="KAK6342090.1"/>
    <property type="molecule type" value="Genomic_DNA"/>
</dbReference>
<evidence type="ECO:0000313" key="3">
    <source>
        <dbReference type="EMBL" id="KAK6342090.1"/>
    </source>
</evidence>
<gene>
    <name evidence="3" type="ORF">TWF730_001569</name>
</gene>
<accession>A0AAV9UMH7</accession>
<feature type="compositionally biased region" description="Polar residues" evidence="1">
    <location>
        <begin position="109"/>
        <end position="118"/>
    </location>
</feature>
<feature type="transmembrane region" description="Helical" evidence="2">
    <location>
        <begin position="40"/>
        <end position="66"/>
    </location>
</feature>
<dbReference type="Proteomes" id="UP001373714">
    <property type="component" value="Unassembled WGS sequence"/>
</dbReference>
<sequence length="118" mass="12283">MASELTARLANPTTASSASTSETTPTTSSIPGIVTSKYGILVPAIVGGVLVLVSATLVFIGLRILLRERREEAVKSETILQRQPSNSSAALSVISLWGDKPAEPPRPQKGSSPGQSQV</sequence>
<comment type="caution">
    <text evidence="3">The sequence shown here is derived from an EMBL/GenBank/DDBJ whole genome shotgun (WGS) entry which is preliminary data.</text>
</comment>